<keyword evidence="3 7" id="KW-0375">Hydrogen ion transport</keyword>
<comment type="similarity">
    <text evidence="7">Belongs to the ATPase delta chain family.</text>
</comment>
<dbReference type="GO" id="GO:0005886">
    <property type="term" value="C:plasma membrane"/>
    <property type="evidence" value="ECO:0007669"/>
    <property type="project" value="UniProtKB-SubCell"/>
</dbReference>
<dbReference type="SUPFAM" id="SSF47928">
    <property type="entry name" value="N-terminal domain of the delta subunit of the F1F0-ATP synthase"/>
    <property type="match status" value="1"/>
</dbReference>
<accession>A0A9D1KG24</accession>
<dbReference type="HAMAP" id="MF_01416">
    <property type="entry name" value="ATP_synth_delta_bact"/>
    <property type="match status" value="1"/>
</dbReference>
<protein>
    <recommendedName>
        <fullName evidence="7">ATP synthase subunit delta</fullName>
    </recommendedName>
    <alternativeName>
        <fullName evidence="7">ATP synthase F(1) sector subunit delta</fullName>
    </alternativeName>
    <alternativeName>
        <fullName evidence="7">F-type ATPase subunit delta</fullName>
        <shortName evidence="7">F-ATPase subunit delta</shortName>
    </alternativeName>
</protein>
<dbReference type="PRINTS" id="PR00125">
    <property type="entry name" value="ATPASEDELTA"/>
</dbReference>
<evidence type="ECO:0000256" key="2">
    <source>
        <dbReference type="ARBA" id="ARBA00022448"/>
    </source>
</evidence>
<dbReference type="PANTHER" id="PTHR11910">
    <property type="entry name" value="ATP SYNTHASE DELTA CHAIN"/>
    <property type="match status" value="1"/>
</dbReference>
<comment type="function">
    <text evidence="7">F(1)F(0) ATP synthase produces ATP from ADP in the presence of a proton or sodium gradient. F-type ATPases consist of two structural domains, F(1) containing the extramembraneous catalytic core and F(0) containing the membrane proton channel, linked together by a central stalk and a peripheral stalk. During catalysis, ATP synthesis in the catalytic domain of F(1) is coupled via a rotary mechanism of the central stalk subunits to proton translocation.</text>
</comment>
<evidence type="ECO:0000256" key="6">
    <source>
        <dbReference type="ARBA" id="ARBA00023310"/>
    </source>
</evidence>
<dbReference type="NCBIfam" id="TIGR01145">
    <property type="entry name" value="ATP_synt_delta"/>
    <property type="match status" value="1"/>
</dbReference>
<keyword evidence="5 7" id="KW-0472">Membrane</keyword>
<evidence type="ECO:0000256" key="3">
    <source>
        <dbReference type="ARBA" id="ARBA00022781"/>
    </source>
</evidence>
<evidence type="ECO:0000256" key="4">
    <source>
        <dbReference type="ARBA" id="ARBA00023065"/>
    </source>
</evidence>
<name>A0A9D1KG24_9FIRM</name>
<keyword evidence="7" id="KW-0139">CF(1)</keyword>
<reference evidence="8" key="1">
    <citation type="submission" date="2020-10" db="EMBL/GenBank/DDBJ databases">
        <authorList>
            <person name="Gilroy R."/>
        </authorList>
    </citation>
    <scope>NUCLEOTIDE SEQUENCE</scope>
    <source>
        <strain evidence="8">CHK123-3438</strain>
    </source>
</reference>
<comment type="function">
    <text evidence="7">This protein is part of the stalk that links CF(0) to CF(1). It either transmits conformational changes from CF(0) to CF(1) or is implicated in proton conduction.</text>
</comment>
<dbReference type="Gene3D" id="1.10.520.20">
    <property type="entry name" value="N-terminal domain of the delta subunit of the F1F0-ATP synthase"/>
    <property type="match status" value="1"/>
</dbReference>
<evidence type="ECO:0000256" key="7">
    <source>
        <dbReference type="HAMAP-Rule" id="MF_01416"/>
    </source>
</evidence>
<evidence type="ECO:0000313" key="8">
    <source>
        <dbReference type="EMBL" id="HIT42325.1"/>
    </source>
</evidence>
<evidence type="ECO:0000256" key="1">
    <source>
        <dbReference type="ARBA" id="ARBA00004370"/>
    </source>
</evidence>
<keyword evidence="2 7" id="KW-0813">Transport</keyword>
<evidence type="ECO:0000256" key="5">
    <source>
        <dbReference type="ARBA" id="ARBA00023136"/>
    </source>
</evidence>
<dbReference type="GO" id="GO:0045259">
    <property type="term" value="C:proton-transporting ATP synthase complex"/>
    <property type="evidence" value="ECO:0007669"/>
    <property type="project" value="UniProtKB-KW"/>
</dbReference>
<dbReference type="InterPro" id="IPR000711">
    <property type="entry name" value="ATPase_OSCP/dsu"/>
</dbReference>
<keyword evidence="7" id="KW-1003">Cell membrane</keyword>
<comment type="subcellular location">
    <subcellularLocation>
        <location evidence="7">Cell membrane</location>
        <topology evidence="7">Peripheral membrane protein</topology>
    </subcellularLocation>
    <subcellularLocation>
        <location evidence="1">Membrane</location>
    </subcellularLocation>
</comment>
<evidence type="ECO:0000313" key="9">
    <source>
        <dbReference type="Proteomes" id="UP000886860"/>
    </source>
</evidence>
<dbReference type="EMBL" id="DVKS01000164">
    <property type="protein sequence ID" value="HIT42325.1"/>
    <property type="molecule type" value="Genomic_DNA"/>
</dbReference>
<keyword evidence="6 7" id="KW-0066">ATP synthesis</keyword>
<dbReference type="Pfam" id="PF00213">
    <property type="entry name" value="OSCP"/>
    <property type="match status" value="1"/>
</dbReference>
<sequence length="171" mass="19163">MTEQARIYGTVLFALAIPGDMIERAGQILADSPELKKCLGSPVIPAGKKTAIIRKIFREPDFSGRMTHFLEKACENGCINEMEQIIQIWREKTMDAEGILPARLEYVTMPDAEQLAGIREFLCRRTGKKSAELTLKERPELLAGFILRAGDMEYDYSLKGQLTRLTRAVAG</sequence>
<keyword evidence="4 7" id="KW-0406">Ion transport</keyword>
<comment type="caution">
    <text evidence="8">The sequence shown here is derived from an EMBL/GenBank/DDBJ whole genome shotgun (WGS) entry which is preliminary data.</text>
</comment>
<dbReference type="InterPro" id="IPR026015">
    <property type="entry name" value="ATP_synth_OSCP/delta_N_sf"/>
</dbReference>
<gene>
    <name evidence="7 8" type="primary">atpH</name>
    <name evidence="8" type="ORF">IAB60_09595</name>
</gene>
<dbReference type="GO" id="GO:0046933">
    <property type="term" value="F:proton-transporting ATP synthase activity, rotational mechanism"/>
    <property type="evidence" value="ECO:0007669"/>
    <property type="project" value="UniProtKB-UniRule"/>
</dbReference>
<proteinExistence type="inferred from homology"/>
<reference evidence="8" key="2">
    <citation type="journal article" date="2021" name="PeerJ">
        <title>Extensive microbial diversity within the chicken gut microbiome revealed by metagenomics and culture.</title>
        <authorList>
            <person name="Gilroy R."/>
            <person name="Ravi A."/>
            <person name="Getino M."/>
            <person name="Pursley I."/>
            <person name="Horton D.L."/>
            <person name="Alikhan N.F."/>
            <person name="Baker D."/>
            <person name="Gharbi K."/>
            <person name="Hall N."/>
            <person name="Watson M."/>
            <person name="Adriaenssens E.M."/>
            <person name="Foster-Nyarko E."/>
            <person name="Jarju S."/>
            <person name="Secka A."/>
            <person name="Antonio M."/>
            <person name="Oren A."/>
            <person name="Chaudhuri R.R."/>
            <person name="La Ragione R."/>
            <person name="Hildebrand F."/>
            <person name="Pallen M.J."/>
        </authorList>
    </citation>
    <scope>NUCLEOTIDE SEQUENCE</scope>
    <source>
        <strain evidence="8">CHK123-3438</strain>
    </source>
</reference>
<dbReference type="AlphaFoldDB" id="A0A9D1KG24"/>
<organism evidence="8 9">
    <name type="scientific">Candidatus Caccovicinus merdipullorum</name>
    <dbReference type="NCBI Taxonomy" id="2840724"/>
    <lineage>
        <taxon>Bacteria</taxon>
        <taxon>Bacillati</taxon>
        <taxon>Bacillota</taxon>
        <taxon>Clostridia</taxon>
        <taxon>Eubacteriales</taxon>
        <taxon>Candidatus Caccovicinus</taxon>
    </lineage>
</organism>
<dbReference type="Proteomes" id="UP000886860">
    <property type="component" value="Unassembled WGS sequence"/>
</dbReference>